<accession>A0A165LZJ4</accession>
<dbReference type="RefSeq" id="WP_063190535.1">
    <property type="nucleotide sequence ID" value="NZ_LQQY01000002.1"/>
</dbReference>
<dbReference type="GO" id="GO:0006310">
    <property type="term" value="P:DNA recombination"/>
    <property type="evidence" value="ECO:0007669"/>
    <property type="project" value="UniProtKB-KW"/>
</dbReference>
<dbReference type="AlphaFoldDB" id="A0A165LZJ4"/>
<dbReference type="Gene3D" id="1.10.150.130">
    <property type="match status" value="1"/>
</dbReference>
<evidence type="ECO:0000256" key="4">
    <source>
        <dbReference type="ARBA" id="ARBA00023172"/>
    </source>
</evidence>
<dbReference type="InterPro" id="IPR004107">
    <property type="entry name" value="Integrase_SAM-like_N"/>
</dbReference>
<dbReference type="GO" id="GO:0003677">
    <property type="term" value="F:DNA binding"/>
    <property type="evidence" value="ECO:0007669"/>
    <property type="project" value="UniProtKB-UniRule"/>
</dbReference>
<dbReference type="InterPro" id="IPR002104">
    <property type="entry name" value="Integrase_catalytic"/>
</dbReference>
<dbReference type="Proteomes" id="UP000076510">
    <property type="component" value="Unassembled WGS sequence"/>
</dbReference>
<dbReference type="SUPFAM" id="SSF56349">
    <property type="entry name" value="DNA breaking-rejoining enzymes"/>
    <property type="match status" value="1"/>
</dbReference>
<dbReference type="Gene3D" id="1.10.443.10">
    <property type="entry name" value="Intergrase catalytic core"/>
    <property type="match status" value="1"/>
</dbReference>
<organism evidence="8 9">
    <name type="scientific">Rossellomorea marisflavi</name>
    <dbReference type="NCBI Taxonomy" id="189381"/>
    <lineage>
        <taxon>Bacteria</taxon>
        <taxon>Bacillati</taxon>
        <taxon>Bacillota</taxon>
        <taxon>Bacilli</taxon>
        <taxon>Bacillales</taxon>
        <taxon>Bacillaceae</taxon>
        <taxon>Rossellomorea</taxon>
    </lineage>
</organism>
<comment type="similarity">
    <text evidence="1">Belongs to the 'phage' integrase family.</text>
</comment>
<evidence type="ECO:0000259" key="7">
    <source>
        <dbReference type="PROSITE" id="PS51900"/>
    </source>
</evidence>
<comment type="caution">
    <text evidence="8">The sequence shown here is derived from an EMBL/GenBank/DDBJ whole genome shotgun (WGS) entry which is preliminary data.</text>
</comment>
<evidence type="ECO:0000313" key="8">
    <source>
        <dbReference type="EMBL" id="KZE53424.1"/>
    </source>
</evidence>
<keyword evidence="2" id="KW-0229">DNA integration</keyword>
<name>A0A165LZJ4_9BACI</name>
<dbReference type="EMBL" id="LQQY01000002">
    <property type="protein sequence ID" value="KZE53424.1"/>
    <property type="molecule type" value="Genomic_DNA"/>
</dbReference>
<dbReference type="OrthoDB" id="9803188at2"/>
<dbReference type="InterPro" id="IPR011010">
    <property type="entry name" value="DNA_brk_join_enz"/>
</dbReference>
<dbReference type="Pfam" id="PF14657">
    <property type="entry name" value="Arm-DNA-bind_4"/>
    <property type="match status" value="1"/>
</dbReference>
<keyword evidence="3 5" id="KW-0238">DNA-binding</keyword>
<evidence type="ECO:0000313" key="9">
    <source>
        <dbReference type="Proteomes" id="UP000076510"/>
    </source>
</evidence>
<evidence type="ECO:0000259" key="6">
    <source>
        <dbReference type="PROSITE" id="PS51898"/>
    </source>
</evidence>
<dbReference type="PANTHER" id="PTHR30629">
    <property type="entry name" value="PROPHAGE INTEGRASE"/>
    <property type="match status" value="1"/>
</dbReference>
<evidence type="ECO:0000256" key="3">
    <source>
        <dbReference type="ARBA" id="ARBA00023125"/>
    </source>
</evidence>
<feature type="domain" description="Core-binding (CB)" evidence="7">
    <location>
        <begin position="56"/>
        <end position="139"/>
    </location>
</feature>
<gene>
    <name evidence="8" type="ORF">AV649_11750</name>
</gene>
<dbReference type="InterPro" id="IPR050808">
    <property type="entry name" value="Phage_Integrase"/>
</dbReference>
<feature type="domain" description="Tyr recombinase" evidence="6">
    <location>
        <begin position="163"/>
        <end position="360"/>
    </location>
</feature>
<protein>
    <submittedName>
        <fullName evidence="8">Integrase</fullName>
    </submittedName>
</protein>
<reference evidence="9" key="1">
    <citation type="submission" date="2016-01" db="EMBL/GenBank/DDBJ databases">
        <title>Whole genome sequencing of Bhargavaea cecembensis T14.</title>
        <authorList>
            <person name="Hong K.W."/>
        </authorList>
    </citation>
    <scope>NUCLEOTIDE SEQUENCE [LARGE SCALE GENOMIC DNA]</scope>
    <source>
        <strain evidence="9">M19</strain>
    </source>
</reference>
<sequence length="368" mass="42490">MASFSKRGKTWQYTVSRMVNGKAQPIRKSGFRTKKEAQVAASEIEEDLRKGIVPTLKKEPFDQYFKDWIGVYKTNISEITLKRYQDTLQTIQESFGGKPIQDISKREYQAFLNEYGKTHAKETSRKLNVHIRACVREAIDEGIIRVDFTRDVVVTGSVEAKRPEEKHLNYFESKRVMNEIYNRLDRSLVYYLLLLGLTSGMRFAEMIGLTRKDFNFTSGEITINKTWDYKTGKGFTKTKNDPSNRIIKMDGKTMGKFQALFEATPPNIEGLVFFSPHNARKVLTNENANKILRGLLKELNIDPITIHGLRHTHASVLLYRKVSIYYVSERLGHSTIDTTLRHYAHVIKELREEDTKTAVDTFEQMANV</sequence>
<dbReference type="PROSITE" id="PS51898">
    <property type="entry name" value="TYR_RECOMBINASE"/>
    <property type="match status" value="1"/>
</dbReference>
<dbReference type="PANTHER" id="PTHR30629:SF2">
    <property type="entry name" value="PROPHAGE INTEGRASE INTS-RELATED"/>
    <property type="match status" value="1"/>
</dbReference>
<dbReference type="CDD" id="cd01189">
    <property type="entry name" value="INT_ICEBs1_C_like"/>
    <property type="match status" value="1"/>
</dbReference>
<dbReference type="InterPro" id="IPR028259">
    <property type="entry name" value="AP2-like_int_N"/>
</dbReference>
<dbReference type="InterPro" id="IPR044068">
    <property type="entry name" value="CB"/>
</dbReference>
<dbReference type="InterPro" id="IPR013762">
    <property type="entry name" value="Integrase-like_cat_sf"/>
</dbReference>
<evidence type="ECO:0000256" key="1">
    <source>
        <dbReference type="ARBA" id="ARBA00008857"/>
    </source>
</evidence>
<dbReference type="Pfam" id="PF14659">
    <property type="entry name" value="Phage_int_SAM_3"/>
    <property type="match status" value="1"/>
</dbReference>
<dbReference type="InterPro" id="IPR010998">
    <property type="entry name" value="Integrase_recombinase_N"/>
</dbReference>
<evidence type="ECO:0000256" key="5">
    <source>
        <dbReference type="PROSITE-ProRule" id="PRU01248"/>
    </source>
</evidence>
<dbReference type="GO" id="GO:0015074">
    <property type="term" value="P:DNA integration"/>
    <property type="evidence" value="ECO:0007669"/>
    <property type="project" value="UniProtKB-KW"/>
</dbReference>
<dbReference type="Pfam" id="PF00589">
    <property type="entry name" value="Phage_integrase"/>
    <property type="match status" value="1"/>
</dbReference>
<dbReference type="PROSITE" id="PS51900">
    <property type="entry name" value="CB"/>
    <property type="match status" value="1"/>
</dbReference>
<proteinExistence type="inferred from homology"/>
<evidence type="ECO:0000256" key="2">
    <source>
        <dbReference type="ARBA" id="ARBA00022908"/>
    </source>
</evidence>
<keyword evidence="4" id="KW-0233">DNA recombination</keyword>